<dbReference type="GO" id="GO:0030599">
    <property type="term" value="F:pectinesterase activity"/>
    <property type="evidence" value="ECO:0007669"/>
    <property type="project" value="InterPro"/>
</dbReference>
<dbReference type="SUPFAM" id="SSF51126">
    <property type="entry name" value="Pectin lyase-like"/>
    <property type="match status" value="1"/>
</dbReference>
<dbReference type="UniPathway" id="UPA00545">
    <property type="reaction ID" value="UER00823"/>
</dbReference>
<dbReference type="InterPro" id="IPR011050">
    <property type="entry name" value="Pectin_lyase_fold/virulence"/>
</dbReference>
<dbReference type="InterPro" id="IPR000070">
    <property type="entry name" value="Pectinesterase_cat"/>
</dbReference>
<proteinExistence type="predicted"/>
<comment type="subcellular location">
    <subcellularLocation>
        <location evidence="1">Secreted</location>
        <location evidence="1">Cell wall</location>
    </subcellularLocation>
</comment>
<reference evidence="8" key="1">
    <citation type="journal article" date="2017" name="Front. Plant Sci.">
        <title>Climate Clever Clovers: New Paradigm to Reduce the Environmental Footprint of Ruminants by Breeding Low Methanogenic Forages Utilizing Haplotype Variation.</title>
        <authorList>
            <person name="Kaur P."/>
            <person name="Appels R."/>
            <person name="Bayer P.E."/>
            <person name="Keeble-Gagnere G."/>
            <person name="Wang J."/>
            <person name="Hirakawa H."/>
            <person name="Shirasawa K."/>
            <person name="Vercoe P."/>
            <person name="Stefanova K."/>
            <person name="Durmic Z."/>
            <person name="Nichols P."/>
            <person name="Revell C."/>
            <person name="Isobe S.N."/>
            <person name="Edwards D."/>
            <person name="Erskine W."/>
        </authorList>
    </citation>
    <scope>NUCLEOTIDE SEQUENCE [LARGE SCALE GENOMIC DNA]</scope>
    <source>
        <strain evidence="8">cv. Daliak</strain>
    </source>
</reference>
<accession>A0A2Z6NY16</accession>
<gene>
    <name evidence="7" type="ORF">TSUD_38870</name>
</gene>
<dbReference type="AlphaFoldDB" id="A0A2Z6NY16"/>
<dbReference type="InterPro" id="IPR012334">
    <property type="entry name" value="Pectin_lyas_fold"/>
</dbReference>
<keyword evidence="8" id="KW-1185">Reference proteome</keyword>
<dbReference type="GO" id="GO:0042545">
    <property type="term" value="P:cell wall modification"/>
    <property type="evidence" value="ECO:0007669"/>
    <property type="project" value="InterPro"/>
</dbReference>
<name>A0A2Z6NY16_TRISU</name>
<protein>
    <recommendedName>
        <fullName evidence="6">Pectinesterase catalytic domain-containing protein</fullName>
    </recommendedName>
</protein>
<dbReference type="Pfam" id="PF01095">
    <property type="entry name" value="Pectinesterase"/>
    <property type="match status" value="1"/>
</dbReference>
<keyword evidence="3" id="KW-0964">Secreted</keyword>
<evidence type="ECO:0000259" key="6">
    <source>
        <dbReference type="Pfam" id="PF01095"/>
    </source>
</evidence>
<feature type="domain" description="Pectinesterase catalytic" evidence="6">
    <location>
        <begin position="3"/>
        <end position="84"/>
    </location>
</feature>
<evidence type="ECO:0000256" key="5">
    <source>
        <dbReference type="ARBA" id="ARBA00023085"/>
    </source>
</evidence>
<dbReference type="Proteomes" id="UP000242715">
    <property type="component" value="Unassembled WGS sequence"/>
</dbReference>
<dbReference type="PANTHER" id="PTHR31707">
    <property type="entry name" value="PECTINESTERASE"/>
    <property type="match status" value="1"/>
</dbReference>
<dbReference type="GO" id="GO:0045490">
    <property type="term" value="P:pectin catabolic process"/>
    <property type="evidence" value="ECO:0007669"/>
    <property type="project" value="UniProtKB-UniPathway"/>
</dbReference>
<organism evidence="7 8">
    <name type="scientific">Trifolium subterraneum</name>
    <name type="common">Subterranean clover</name>
    <dbReference type="NCBI Taxonomy" id="3900"/>
    <lineage>
        <taxon>Eukaryota</taxon>
        <taxon>Viridiplantae</taxon>
        <taxon>Streptophyta</taxon>
        <taxon>Embryophyta</taxon>
        <taxon>Tracheophyta</taxon>
        <taxon>Spermatophyta</taxon>
        <taxon>Magnoliopsida</taxon>
        <taxon>eudicotyledons</taxon>
        <taxon>Gunneridae</taxon>
        <taxon>Pentapetalae</taxon>
        <taxon>rosids</taxon>
        <taxon>fabids</taxon>
        <taxon>Fabales</taxon>
        <taxon>Fabaceae</taxon>
        <taxon>Papilionoideae</taxon>
        <taxon>50 kb inversion clade</taxon>
        <taxon>NPAAA clade</taxon>
        <taxon>Hologalegina</taxon>
        <taxon>IRL clade</taxon>
        <taxon>Trifolieae</taxon>
        <taxon>Trifolium</taxon>
    </lineage>
</organism>
<evidence type="ECO:0000256" key="4">
    <source>
        <dbReference type="ARBA" id="ARBA00022801"/>
    </source>
</evidence>
<evidence type="ECO:0000256" key="1">
    <source>
        <dbReference type="ARBA" id="ARBA00004191"/>
    </source>
</evidence>
<evidence type="ECO:0000256" key="2">
    <source>
        <dbReference type="ARBA" id="ARBA00005184"/>
    </source>
</evidence>
<dbReference type="Gene3D" id="2.160.20.10">
    <property type="entry name" value="Single-stranded right-handed beta-helix, Pectin lyase-like"/>
    <property type="match status" value="1"/>
</dbReference>
<dbReference type="OrthoDB" id="889414at2759"/>
<dbReference type="EMBL" id="DF973629">
    <property type="protein sequence ID" value="GAU36419.1"/>
    <property type="molecule type" value="Genomic_DNA"/>
</dbReference>
<keyword evidence="3" id="KW-0134">Cell wall</keyword>
<sequence length="93" mass="11015">MFSTGIVLQNCSIMPDVELKPYLQTMKTYLARPWKPFSTAVFLNKYIDDFVQRDEYMIWNKTQPNTEHSYFAEFENIGPDADYNKGKMGKRPY</sequence>
<evidence type="ECO:0000256" key="3">
    <source>
        <dbReference type="ARBA" id="ARBA00022512"/>
    </source>
</evidence>
<keyword evidence="5" id="KW-0063">Aspartyl esterase</keyword>
<evidence type="ECO:0000313" key="8">
    <source>
        <dbReference type="Proteomes" id="UP000242715"/>
    </source>
</evidence>
<keyword evidence="4" id="KW-0378">Hydrolase</keyword>
<evidence type="ECO:0000313" key="7">
    <source>
        <dbReference type="EMBL" id="GAU36419.1"/>
    </source>
</evidence>
<comment type="pathway">
    <text evidence="2">Glycan metabolism; pectin degradation; 2-dehydro-3-deoxy-D-gluconate from pectin: step 1/5.</text>
</comment>